<evidence type="ECO:0000313" key="3">
    <source>
        <dbReference type="Proteomes" id="UP000299102"/>
    </source>
</evidence>
<comment type="caution">
    <text evidence="2">The sequence shown here is derived from an EMBL/GenBank/DDBJ whole genome shotgun (WGS) entry which is preliminary data.</text>
</comment>
<dbReference type="Proteomes" id="UP000299102">
    <property type="component" value="Unassembled WGS sequence"/>
</dbReference>
<sequence>MGLTYLLSNVNPVHLSSYSKSGYDNESRPPSPAERSRSRLAGPRAAVSDTAPARGGPGGGTDSFCRPCMERPLAQSSISYPAPIGRLLKTGIINACADGCKRPLDLLSEMRRGFSLG</sequence>
<name>A0A4C1VRF9_EUMVA</name>
<evidence type="ECO:0000256" key="1">
    <source>
        <dbReference type="SAM" id="MobiDB-lite"/>
    </source>
</evidence>
<reference evidence="2 3" key="1">
    <citation type="journal article" date="2019" name="Commun. Biol.">
        <title>The bagworm genome reveals a unique fibroin gene that provides high tensile strength.</title>
        <authorList>
            <person name="Kono N."/>
            <person name="Nakamura H."/>
            <person name="Ohtoshi R."/>
            <person name="Tomita M."/>
            <person name="Numata K."/>
            <person name="Arakawa K."/>
        </authorList>
    </citation>
    <scope>NUCLEOTIDE SEQUENCE [LARGE SCALE GENOMIC DNA]</scope>
</reference>
<dbReference type="EMBL" id="BGZK01000395">
    <property type="protein sequence ID" value="GBP41251.1"/>
    <property type="molecule type" value="Genomic_DNA"/>
</dbReference>
<gene>
    <name evidence="2" type="ORF">EVAR_30689_1</name>
</gene>
<protein>
    <submittedName>
        <fullName evidence="2">Uncharacterized protein</fullName>
    </submittedName>
</protein>
<feature type="region of interest" description="Disordered" evidence="1">
    <location>
        <begin position="17"/>
        <end position="66"/>
    </location>
</feature>
<dbReference type="AlphaFoldDB" id="A0A4C1VRF9"/>
<proteinExistence type="predicted"/>
<organism evidence="2 3">
    <name type="scientific">Eumeta variegata</name>
    <name type="common">Bagworm moth</name>
    <name type="synonym">Eumeta japonica</name>
    <dbReference type="NCBI Taxonomy" id="151549"/>
    <lineage>
        <taxon>Eukaryota</taxon>
        <taxon>Metazoa</taxon>
        <taxon>Ecdysozoa</taxon>
        <taxon>Arthropoda</taxon>
        <taxon>Hexapoda</taxon>
        <taxon>Insecta</taxon>
        <taxon>Pterygota</taxon>
        <taxon>Neoptera</taxon>
        <taxon>Endopterygota</taxon>
        <taxon>Lepidoptera</taxon>
        <taxon>Glossata</taxon>
        <taxon>Ditrysia</taxon>
        <taxon>Tineoidea</taxon>
        <taxon>Psychidae</taxon>
        <taxon>Oiketicinae</taxon>
        <taxon>Eumeta</taxon>
    </lineage>
</organism>
<keyword evidence="3" id="KW-1185">Reference proteome</keyword>
<evidence type="ECO:0000313" key="2">
    <source>
        <dbReference type="EMBL" id="GBP41251.1"/>
    </source>
</evidence>
<accession>A0A4C1VRF9</accession>